<organism evidence="1">
    <name type="scientific">viral metagenome</name>
    <dbReference type="NCBI Taxonomy" id="1070528"/>
    <lineage>
        <taxon>unclassified sequences</taxon>
        <taxon>metagenomes</taxon>
        <taxon>organismal metagenomes</taxon>
    </lineage>
</organism>
<dbReference type="EMBL" id="MT141634">
    <property type="protein sequence ID" value="QJA68623.1"/>
    <property type="molecule type" value="Genomic_DNA"/>
</dbReference>
<gene>
    <name evidence="1" type="ORF">MM415A06052_0002</name>
</gene>
<reference evidence="1" key="1">
    <citation type="submission" date="2020-03" db="EMBL/GenBank/DDBJ databases">
        <title>The deep terrestrial virosphere.</title>
        <authorList>
            <person name="Holmfeldt K."/>
            <person name="Nilsson E."/>
            <person name="Simone D."/>
            <person name="Lopez-Fernandez M."/>
            <person name="Wu X."/>
            <person name="de Brujin I."/>
            <person name="Lundin D."/>
            <person name="Andersson A."/>
            <person name="Bertilsson S."/>
            <person name="Dopson M."/>
        </authorList>
    </citation>
    <scope>NUCLEOTIDE SEQUENCE</scope>
    <source>
        <strain evidence="1">MM415A06052</strain>
    </source>
</reference>
<protein>
    <submittedName>
        <fullName evidence="1">Uncharacterized protein</fullName>
    </submittedName>
</protein>
<accession>A0A6M3JFG0</accession>
<name>A0A6M3JFG0_9ZZZZ</name>
<evidence type="ECO:0000313" key="1">
    <source>
        <dbReference type="EMBL" id="QJA68623.1"/>
    </source>
</evidence>
<sequence length="100" mass="11188">MKDKTFIETDTQYHNGVCMEEYNSDFGICRANKGQDGTIYVKWGYAQAKNRQPAEKGIPWKVILGPRSQAITILESFLAELKGGSVNKTEAPNDDSDIPF</sequence>
<dbReference type="AlphaFoldDB" id="A0A6M3JFG0"/>
<proteinExistence type="predicted"/>